<comment type="caution">
    <text evidence="2">The sequence shown here is derived from an EMBL/GenBank/DDBJ whole genome shotgun (WGS) entry which is preliminary data.</text>
</comment>
<dbReference type="Proteomes" id="UP001597058">
    <property type="component" value="Unassembled WGS sequence"/>
</dbReference>
<evidence type="ECO:0000256" key="1">
    <source>
        <dbReference type="SAM" id="MobiDB-lite"/>
    </source>
</evidence>
<keyword evidence="3" id="KW-1185">Reference proteome</keyword>
<evidence type="ECO:0000313" key="2">
    <source>
        <dbReference type="EMBL" id="MFD1313292.1"/>
    </source>
</evidence>
<dbReference type="EMBL" id="JBHTMM010000178">
    <property type="protein sequence ID" value="MFD1313292.1"/>
    <property type="molecule type" value="Genomic_DNA"/>
</dbReference>
<sequence>MRTRIEAMPPGKARTAAEAWISWPADTVESLDPLETPPQLPDIPEPRADDLKPFLGHWSPYDP</sequence>
<protein>
    <submittedName>
        <fullName evidence="2">Uncharacterized protein</fullName>
    </submittedName>
</protein>
<organism evidence="2 3">
    <name type="scientific">Streptomyces kaempferi</name>
    <dbReference type="NCBI Taxonomy" id="333725"/>
    <lineage>
        <taxon>Bacteria</taxon>
        <taxon>Bacillati</taxon>
        <taxon>Actinomycetota</taxon>
        <taxon>Actinomycetes</taxon>
        <taxon>Kitasatosporales</taxon>
        <taxon>Streptomycetaceae</taxon>
        <taxon>Streptomyces</taxon>
    </lineage>
</organism>
<evidence type="ECO:0000313" key="3">
    <source>
        <dbReference type="Proteomes" id="UP001597058"/>
    </source>
</evidence>
<gene>
    <name evidence="2" type="ORF">ACFQ5X_47155</name>
</gene>
<dbReference type="RefSeq" id="WP_381242416.1">
    <property type="nucleotide sequence ID" value="NZ_JBHSKH010000122.1"/>
</dbReference>
<feature type="region of interest" description="Disordered" evidence="1">
    <location>
        <begin position="29"/>
        <end position="63"/>
    </location>
</feature>
<reference evidence="3" key="1">
    <citation type="journal article" date="2019" name="Int. J. Syst. Evol. Microbiol.">
        <title>The Global Catalogue of Microorganisms (GCM) 10K type strain sequencing project: providing services to taxonomists for standard genome sequencing and annotation.</title>
        <authorList>
            <consortium name="The Broad Institute Genomics Platform"/>
            <consortium name="The Broad Institute Genome Sequencing Center for Infectious Disease"/>
            <person name="Wu L."/>
            <person name="Ma J."/>
        </authorList>
    </citation>
    <scope>NUCLEOTIDE SEQUENCE [LARGE SCALE GENOMIC DNA]</scope>
    <source>
        <strain evidence="3">CGMCC 4.7020</strain>
    </source>
</reference>
<accession>A0ABW3XUX8</accession>
<name>A0ABW3XUX8_9ACTN</name>
<proteinExistence type="predicted"/>